<evidence type="ECO:0000259" key="5">
    <source>
        <dbReference type="PROSITE" id="PS50110"/>
    </source>
</evidence>
<dbReference type="InterPro" id="IPR001789">
    <property type="entry name" value="Sig_transdc_resp-reg_receiver"/>
</dbReference>
<dbReference type="InterPro" id="IPR035965">
    <property type="entry name" value="PAS-like_dom_sf"/>
</dbReference>
<feature type="compositionally biased region" description="Basic and acidic residues" evidence="3">
    <location>
        <begin position="491"/>
        <end position="517"/>
    </location>
</feature>
<dbReference type="SUPFAM" id="SSF55874">
    <property type="entry name" value="ATPase domain of HSP90 chaperone/DNA topoisomerase II/histidine kinase"/>
    <property type="match status" value="1"/>
</dbReference>
<feature type="domain" description="Histidine kinase" evidence="4">
    <location>
        <begin position="153"/>
        <end position="420"/>
    </location>
</feature>
<dbReference type="CDD" id="cd17546">
    <property type="entry name" value="REC_hyHK_CKI1_RcsC-like"/>
    <property type="match status" value="1"/>
</dbReference>
<dbReference type="PANTHER" id="PTHR43719:SF60">
    <property type="entry name" value="HISTIDINE KINASE G2"/>
    <property type="match status" value="1"/>
</dbReference>
<evidence type="ECO:0000256" key="2">
    <source>
        <dbReference type="PROSITE-ProRule" id="PRU00169"/>
    </source>
</evidence>
<reference evidence="6" key="1">
    <citation type="submission" date="2022-12" db="EMBL/GenBank/DDBJ databases">
        <authorList>
            <person name="Petersen C."/>
        </authorList>
    </citation>
    <scope>NUCLEOTIDE SEQUENCE</scope>
    <source>
        <strain evidence="6">IBT 35673</strain>
    </source>
</reference>
<dbReference type="PRINTS" id="PR00344">
    <property type="entry name" value="BCTRLSENSOR"/>
</dbReference>
<evidence type="ECO:0000259" key="4">
    <source>
        <dbReference type="PROSITE" id="PS50109"/>
    </source>
</evidence>
<comment type="caution">
    <text evidence="6">The sequence shown here is derived from an EMBL/GenBank/DDBJ whole genome shotgun (WGS) entry which is preliminary data.</text>
</comment>
<accession>A0A9W9QUW8</accession>
<dbReference type="AlphaFoldDB" id="A0A9W9QUW8"/>
<dbReference type="Pfam" id="PF00072">
    <property type="entry name" value="Response_reg"/>
    <property type="match status" value="1"/>
</dbReference>
<evidence type="ECO:0000256" key="1">
    <source>
        <dbReference type="ARBA" id="ARBA00022553"/>
    </source>
</evidence>
<dbReference type="SMART" id="SM00387">
    <property type="entry name" value="HATPase_c"/>
    <property type="match status" value="1"/>
</dbReference>
<evidence type="ECO:0000256" key="3">
    <source>
        <dbReference type="SAM" id="MobiDB-lite"/>
    </source>
</evidence>
<dbReference type="SUPFAM" id="SSF55785">
    <property type="entry name" value="PYP-like sensor domain (PAS domain)"/>
    <property type="match status" value="1"/>
</dbReference>
<dbReference type="Proteomes" id="UP001147695">
    <property type="component" value="Unassembled WGS sequence"/>
</dbReference>
<dbReference type="EMBL" id="JAPZBQ010000002">
    <property type="protein sequence ID" value="KAJ5345979.1"/>
    <property type="molecule type" value="Genomic_DNA"/>
</dbReference>
<protein>
    <submittedName>
        <fullName evidence="6">CheY-like superfamily</fullName>
    </submittedName>
</protein>
<organism evidence="6 7">
    <name type="scientific">Penicillium brevicompactum</name>
    <dbReference type="NCBI Taxonomy" id="5074"/>
    <lineage>
        <taxon>Eukaryota</taxon>
        <taxon>Fungi</taxon>
        <taxon>Dikarya</taxon>
        <taxon>Ascomycota</taxon>
        <taxon>Pezizomycotina</taxon>
        <taxon>Eurotiomycetes</taxon>
        <taxon>Eurotiomycetidae</taxon>
        <taxon>Eurotiales</taxon>
        <taxon>Aspergillaceae</taxon>
        <taxon>Penicillium</taxon>
    </lineage>
</organism>
<dbReference type="InterPro" id="IPR003594">
    <property type="entry name" value="HATPase_dom"/>
</dbReference>
<dbReference type="InterPro" id="IPR011006">
    <property type="entry name" value="CheY-like_superfamily"/>
</dbReference>
<dbReference type="Gene3D" id="1.10.287.130">
    <property type="match status" value="1"/>
</dbReference>
<evidence type="ECO:0000313" key="6">
    <source>
        <dbReference type="EMBL" id="KAJ5345979.1"/>
    </source>
</evidence>
<gene>
    <name evidence="6" type="ORF">N7452_003983</name>
</gene>
<reference evidence="6" key="2">
    <citation type="journal article" date="2023" name="IMA Fungus">
        <title>Comparative genomic study of the Penicillium genus elucidates a diverse pangenome and 15 lateral gene transfer events.</title>
        <authorList>
            <person name="Petersen C."/>
            <person name="Sorensen T."/>
            <person name="Nielsen M.R."/>
            <person name="Sondergaard T.E."/>
            <person name="Sorensen J.L."/>
            <person name="Fitzpatrick D.A."/>
            <person name="Frisvad J.C."/>
            <person name="Nielsen K.L."/>
        </authorList>
    </citation>
    <scope>NUCLEOTIDE SEQUENCE</scope>
    <source>
        <strain evidence="6">IBT 35673</strain>
    </source>
</reference>
<dbReference type="CDD" id="cd16922">
    <property type="entry name" value="HATPase_EvgS-ArcB-TorS-like"/>
    <property type="match status" value="1"/>
</dbReference>
<dbReference type="PROSITE" id="PS50109">
    <property type="entry name" value="HIS_KIN"/>
    <property type="match status" value="1"/>
</dbReference>
<dbReference type="InterPro" id="IPR005467">
    <property type="entry name" value="His_kinase_dom"/>
</dbReference>
<feature type="modified residue" description="4-aspartylphosphate" evidence="2">
    <location>
        <position position="575"/>
    </location>
</feature>
<proteinExistence type="predicted"/>
<dbReference type="PROSITE" id="PS50110">
    <property type="entry name" value="RESPONSE_REGULATORY"/>
    <property type="match status" value="1"/>
</dbReference>
<name>A0A9W9QUW8_PENBR</name>
<dbReference type="Gene3D" id="3.40.50.2300">
    <property type="match status" value="1"/>
</dbReference>
<dbReference type="InterPro" id="IPR036890">
    <property type="entry name" value="HATPase_C_sf"/>
</dbReference>
<dbReference type="Gene3D" id="3.30.450.20">
    <property type="entry name" value="PAS domain"/>
    <property type="match status" value="1"/>
</dbReference>
<dbReference type="Pfam" id="PF02518">
    <property type="entry name" value="HATPase_c"/>
    <property type="match status" value="1"/>
</dbReference>
<sequence>MTFNFSQNVSAQQLADILPNGVAILNDRYELISANRRFRELIPCPTAKFRECWLNCVHEDDYERVATEYQESAVSKRGLRIEYHTRDPDSMWCVMTLDQLKNEDVKSLNIGEGGLFISTIADITPEKKAELLQRQAAREAQERKKQQERFIDMISHEIRNPLSAILHCTEDIQEAIFNKKPDQISLMNITEAAETISLCITHQKKIVNDVLTFSKLDASMLSLSPRKVQPKRHLTTPLTIFRPELRKQRIQFEYKADFSYNSCEIDWVMADLDRMGQVLINILSNAIKFTAKSESERSIRVSMGASIERPSSYPPNIVFFDSGEAALRKDATETPEWGDGEIAYIMVAVKDSGIGITDRAQKRLFERFNQATPKTESIYGGSGLGLNVCRKLCHLHGGEIGVSSQEGKGSTFGFFFKVRRTKDTSSEGHGDMNISGMDRLSLDIQTLGNEMRGVNQRTEEPDISPNPPEGNLWEAEPGAPSDQKTKRTHSIAREVSDDQIRSAKKDAKKYDKKDPLPNKHTGSGQRVLLVEDNIINRRIISRKLDALGFEISEASNGKEAVDATKNGQFDCILMDQQMPIMDGNCATREIRKFEEKNDSHVPILGVTANVREAQQDEMMSAGMDDIIHKPYGTQELVDKINKIAPKARYNDSG</sequence>
<feature type="region of interest" description="Disordered" evidence="3">
    <location>
        <begin position="452"/>
        <end position="523"/>
    </location>
</feature>
<dbReference type="InterPro" id="IPR036097">
    <property type="entry name" value="HisK_dim/P_sf"/>
</dbReference>
<dbReference type="InterPro" id="IPR003661">
    <property type="entry name" value="HisK_dim/P_dom"/>
</dbReference>
<evidence type="ECO:0000313" key="7">
    <source>
        <dbReference type="Proteomes" id="UP001147695"/>
    </source>
</evidence>
<keyword evidence="1 2" id="KW-0597">Phosphoprotein</keyword>
<dbReference type="Gene3D" id="3.30.565.10">
    <property type="entry name" value="Histidine kinase-like ATPase, C-terminal domain"/>
    <property type="match status" value="1"/>
</dbReference>
<dbReference type="SUPFAM" id="SSF47384">
    <property type="entry name" value="Homodimeric domain of signal transducing histidine kinase"/>
    <property type="match status" value="1"/>
</dbReference>
<dbReference type="SMART" id="SM00388">
    <property type="entry name" value="HisKA"/>
    <property type="match status" value="1"/>
</dbReference>
<dbReference type="GO" id="GO:0000155">
    <property type="term" value="F:phosphorelay sensor kinase activity"/>
    <property type="evidence" value="ECO:0007669"/>
    <property type="project" value="InterPro"/>
</dbReference>
<feature type="domain" description="Response regulatory" evidence="5">
    <location>
        <begin position="526"/>
        <end position="644"/>
    </location>
</feature>
<dbReference type="PANTHER" id="PTHR43719">
    <property type="entry name" value="TWO-COMPONENT HISTIDINE KINASE"/>
    <property type="match status" value="1"/>
</dbReference>
<dbReference type="InterPro" id="IPR050956">
    <property type="entry name" value="2C_system_His_kinase"/>
</dbReference>
<dbReference type="SMART" id="SM00448">
    <property type="entry name" value="REC"/>
    <property type="match status" value="1"/>
</dbReference>
<dbReference type="SUPFAM" id="SSF52172">
    <property type="entry name" value="CheY-like"/>
    <property type="match status" value="1"/>
</dbReference>
<dbReference type="Pfam" id="PF00512">
    <property type="entry name" value="HisKA"/>
    <property type="match status" value="1"/>
</dbReference>
<dbReference type="InterPro" id="IPR004358">
    <property type="entry name" value="Sig_transdc_His_kin-like_C"/>
</dbReference>
<dbReference type="CDD" id="cd00082">
    <property type="entry name" value="HisKA"/>
    <property type="match status" value="1"/>
</dbReference>